<dbReference type="KEGG" id="rarg:115727112"/>
<protein>
    <submittedName>
        <fullName evidence="4">Uncharacterized protein LOC115727112</fullName>
    </submittedName>
</protein>
<name>A0A8B8MST1_9MYRT</name>
<feature type="signal peptide" evidence="1">
    <location>
        <begin position="1"/>
        <end position="22"/>
    </location>
</feature>
<dbReference type="Gene3D" id="3.90.1320.10">
    <property type="entry name" value="Outer-capsid protein sigma 3, large lobe"/>
    <property type="match status" value="1"/>
</dbReference>
<accession>A0A8B8MST1</accession>
<dbReference type="AlphaFoldDB" id="A0A8B8MST1"/>
<keyword evidence="1" id="KW-0732">Signal</keyword>
<dbReference type="InterPro" id="IPR004314">
    <property type="entry name" value="Neprosin"/>
</dbReference>
<evidence type="ECO:0000259" key="2">
    <source>
        <dbReference type="PROSITE" id="PS52045"/>
    </source>
</evidence>
<dbReference type="Pfam" id="PF03080">
    <property type="entry name" value="Neprosin"/>
    <property type="match status" value="1"/>
</dbReference>
<dbReference type="GeneID" id="115727112"/>
<dbReference type="Pfam" id="PF14365">
    <property type="entry name" value="Neprosin_AP"/>
    <property type="match status" value="1"/>
</dbReference>
<proteinExistence type="predicted"/>
<evidence type="ECO:0000313" key="3">
    <source>
        <dbReference type="Proteomes" id="UP000827889"/>
    </source>
</evidence>
<dbReference type="InterPro" id="IPR025521">
    <property type="entry name" value="Neprosin_propep"/>
</dbReference>
<dbReference type="OrthoDB" id="1858978at2759"/>
<gene>
    <name evidence="4" type="primary">LOC115727112</name>
</gene>
<evidence type="ECO:0000313" key="4">
    <source>
        <dbReference type="RefSeq" id="XP_030513132.1"/>
    </source>
</evidence>
<organism evidence="3 4">
    <name type="scientific">Rhodamnia argentea</name>
    <dbReference type="NCBI Taxonomy" id="178133"/>
    <lineage>
        <taxon>Eukaryota</taxon>
        <taxon>Viridiplantae</taxon>
        <taxon>Streptophyta</taxon>
        <taxon>Embryophyta</taxon>
        <taxon>Tracheophyta</taxon>
        <taxon>Spermatophyta</taxon>
        <taxon>Magnoliopsida</taxon>
        <taxon>eudicotyledons</taxon>
        <taxon>Gunneridae</taxon>
        <taxon>Pentapetalae</taxon>
        <taxon>rosids</taxon>
        <taxon>malvids</taxon>
        <taxon>Myrtales</taxon>
        <taxon>Myrtaceae</taxon>
        <taxon>Myrtoideae</taxon>
        <taxon>Myrteae</taxon>
        <taxon>Australasian group</taxon>
        <taxon>Rhodamnia</taxon>
    </lineage>
</organism>
<reference evidence="4" key="1">
    <citation type="submission" date="2025-08" db="UniProtKB">
        <authorList>
            <consortium name="RefSeq"/>
        </authorList>
    </citation>
    <scope>IDENTIFICATION</scope>
    <source>
        <tissue evidence="4">Leaf</tissue>
    </source>
</reference>
<feature type="chain" id="PRO_5034093635" evidence="1">
    <location>
        <begin position="23"/>
        <end position="400"/>
    </location>
</feature>
<dbReference type="PANTHER" id="PTHR31589:SF223">
    <property type="entry name" value="PROTEIN, PUTATIVE (DUF239)-RELATED"/>
    <property type="match status" value="1"/>
</dbReference>
<dbReference type="InterPro" id="IPR053168">
    <property type="entry name" value="Glutamic_endopeptidase"/>
</dbReference>
<dbReference type="Proteomes" id="UP000827889">
    <property type="component" value="Chromosome 3"/>
</dbReference>
<evidence type="ECO:0000256" key="1">
    <source>
        <dbReference type="SAM" id="SignalP"/>
    </source>
</evidence>
<feature type="domain" description="Neprosin PEP catalytic" evidence="2">
    <location>
        <begin position="146"/>
        <end position="400"/>
    </location>
</feature>
<keyword evidence="3" id="KW-1185">Reference proteome</keyword>
<sequence length="400" mass="44494">MEMKAIALLAIHCLALFYPGHGLSAHGPLTKEEDSELEARLKTLNKPPVRTLKAFNGDIIDCIDMYKQPAFDHPLLKNHKIEIKPSFLPLGVKKKRTAQATPVEQPYLLGECPNGTVPIRRTTKEDLIRHHFYGKTYVPKYNSSLVAPPLTHFAYLSLEAYKRGPLFTAEGYIDVYNPNVEAGQFSTGQILITDGPEELSASKIEAGWMVNPNLYGDHLTHFFTRWTGGGGVGTGCYDMACPGFVQTNPRIPVGFVLRNFSVYGHVPYDIVVQVGQRRRGSWWLFYGDKRDEIGYWPRNLFQYFSSGASRISFGGQVGRAPNRPSPPMGSGHFPDHDFTHSSYIRLIRYRSSQKRLETPSRDGTATHVDVPLCYNVTDEGDLGGVTGYATTFGGPGGNCD</sequence>
<dbReference type="PROSITE" id="PS52045">
    <property type="entry name" value="NEPROSIN_PEP_CD"/>
    <property type="match status" value="1"/>
</dbReference>
<dbReference type="RefSeq" id="XP_030513132.1">
    <property type="nucleotide sequence ID" value="XM_030657272.1"/>
</dbReference>
<dbReference type="PANTHER" id="PTHR31589">
    <property type="entry name" value="PROTEIN, PUTATIVE (DUF239)-RELATED-RELATED"/>
    <property type="match status" value="1"/>
</dbReference>